<gene>
    <name evidence="3" type="ORF">UV8b_08025</name>
</gene>
<reference evidence="3" key="1">
    <citation type="submission" date="2020-03" db="EMBL/GenBank/DDBJ databases">
        <title>A mixture of massive structural variations and highly conserved coding sequences in Ustilaginoidea virens genome.</title>
        <authorList>
            <person name="Zhang K."/>
            <person name="Zhao Z."/>
            <person name="Zhang Z."/>
            <person name="Li Y."/>
            <person name="Hsiang T."/>
            <person name="Sun W."/>
        </authorList>
    </citation>
    <scope>NUCLEOTIDE SEQUENCE</scope>
    <source>
        <strain evidence="3">UV-8b</strain>
    </source>
</reference>
<dbReference type="GeneID" id="66068802"/>
<evidence type="ECO:0000256" key="2">
    <source>
        <dbReference type="SAM" id="Phobius"/>
    </source>
</evidence>
<feature type="transmembrane region" description="Helical" evidence="2">
    <location>
        <begin position="21"/>
        <end position="50"/>
    </location>
</feature>
<dbReference type="KEGG" id="uvi:66068802"/>
<keyword evidence="2" id="KW-0812">Transmembrane</keyword>
<feature type="compositionally biased region" description="Basic residues" evidence="1">
    <location>
        <begin position="105"/>
        <end position="116"/>
    </location>
</feature>
<dbReference type="EMBL" id="CP072759">
    <property type="protein sequence ID" value="QUC23784.1"/>
    <property type="molecule type" value="Genomic_DNA"/>
</dbReference>
<feature type="region of interest" description="Disordered" evidence="1">
    <location>
        <begin position="102"/>
        <end position="130"/>
    </location>
</feature>
<keyword evidence="2" id="KW-1133">Transmembrane helix</keyword>
<evidence type="ECO:0000313" key="4">
    <source>
        <dbReference type="Proteomes" id="UP000027002"/>
    </source>
</evidence>
<keyword evidence="4" id="KW-1185">Reference proteome</keyword>
<organism evidence="3 4">
    <name type="scientific">Ustilaginoidea virens</name>
    <name type="common">Rice false smut fungus</name>
    <name type="synonym">Villosiclava virens</name>
    <dbReference type="NCBI Taxonomy" id="1159556"/>
    <lineage>
        <taxon>Eukaryota</taxon>
        <taxon>Fungi</taxon>
        <taxon>Dikarya</taxon>
        <taxon>Ascomycota</taxon>
        <taxon>Pezizomycotina</taxon>
        <taxon>Sordariomycetes</taxon>
        <taxon>Hypocreomycetidae</taxon>
        <taxon>Hypocreales</taxon>
        <taxon>Clavicipitaceae</taxon>
        <taxon>Ustilaginoidea</taxon>
    </lineage>
</organism>
<dbReference type="AlphaFoldDB" id="A0A8E5HY73"/>
<evidence type="ECO:0000256" key="1">
    <source>
        <dbReference type="SAM" id="MobiDB-lite"/>
    </source>
</evidence>
<name>A0A8E5HY73_USTVR</name>
<evidence type="ECO:0000313" key="3">
    <source>
        <dbReference type="EMBL" id="QUC23784.1"/>
    </source>
</evidence>
<keyword evidence="2" id="KW-0472">Membrane</keyword>
<proteinExistence type="predicted"/>
<accession>A0A8E5HY73</accession>
<dbReference type="Proteomes" id="UP000027002">
    <property type="component" value="Chromosome 7"/>
</dbReference>
<dbReference type="RefSeq" id="XP_043001457.1">
    <property type="nucleotide sequence ID" value="XM_043145522.1"/>
</dbReference>
<protein>
    <submittedName>
        <fullName evidence="3">Uncharacterized protein</fullName>
    </submittedName>
</protein>
<sequence length="130" mass="14255">MEQDTTPRRRQHEHAQQSLAGVAACWALAGFGIGIGIGFGIGFGFGFGIGMQTRTNVPNCILCPTPLSWLVVPALLICKPRRVSRDAAPVLIKPPLRRLNDKRFSRPHHQAARPRFHSFTQPPSAPPSLL</sequence>